<evidence type="ECO:0000313" key="4">
    <source>
        <dbReference type="Proteomes" id="UP001621714"/>
    </source>
</evidence>
<sequence length="64" mass="7298">MDINVFRGIMSGVLMFAFLGIVFWAYSKSQKKTFEEAANLPFEDEHEDKPDLGTSSSLENKKHD</sequence>
<dbReference type="RefSeq" id="WP_405336667.1">
    <property type="nucleotide sequence ID" value="NZ_JBANFI010000001.1"/>
</dbReference>
<comment type="caution">
    <text evidence="3">The sequence shown here is derived from an EMBL/GenBank/DDBJ whole genome shotgun (WGS) entry which is preliminary data.</text>
</comment>
<keyword evidence="2" id="KW-0812">Transmembrane</keyword>
<feature type="region of interest" description="Disordered" evidence="1">
    <location>
        <begin position="40"/>
        <end position="64"/>
    </location>
</feature>
<evidence type="ECO:0000313" key="3">
    <source>
        <dbReference type="EMBL" id="MFK7159814.1"/>
    </source>
</evidence>
<keyword evidence="4" id="KW-1185">Reference proteome</keyword>
<reference evidence="3 4" key="1">
    <citation type="submission" date="2024-02" db="EMBL/GenBank/DDBJ databases">
        <title>Marinospirillum sp. MEB 164 isolated from Lonar lake sediment.</title>
        <authorList>
            <person name="Joshi A."/>
            <person name="Thite S."/>
        </authorList>
    </citation>
    <scope>NUCLEOTIDE SEQUENCE [LARGE SCALE GENOMIC DNA]</scope>
    <source>
        <strain evidence="3 4">MEB164</strain>
    </source>
</reference>
<dbReference type="EMBL" id="JBANFI010000001">
    <property type="protein sequence ID" value="MFK7159814.1"/>
    <property type="molecule type" value="Genomic_DNA"/>
</dbReference>
<dbReference type="Proteomes" id="UP001621714">
    <property type="component" value="Unassembled WGS sequence"/>
</dbReference>
<dbReference type="Pfam" id="PF05545">
    <property type="entry name" value="FixQ"/>
    <property type="match status" value="1"/>
</dbReference>
<evidence type="ECO:0000256" key="2">
    <source>
        <dbReference type="SAM" id="Phobius"/>
    </source>
</evidence>
<accession>A0ABW8PVA5</accession>
<organism evidence="3 4">
    <name type="scientific">Marinospirillum alkalitolerans</name>
    <dbReference type="NCBI Taxonomy" id="3123374"/>
    <lineage>
        <taxon>Bacteria</taxon>
        <taxon>Pseudomonadati</taxon>
        <taxon>Pseudomonadota</taxon>
        <taxon>Gammaproteobacteria</taxon>
        <taxon>Oceanospirillales</taxon>
        <taxon>Oceanospirillaceae</taxon>
        <taxon>Marinospirillum</taxon>
    </lineage>
</organism>
<keyword evidence="2" id="KW-0472">Membrane</keyword>
<proteinExistence type="predicted"/>
<dbReference type="CDD" id="cd01324">
    <property type="entry name" value="cbb3_Oxidase_CcoQ"/>
    <property type="match status" value="1"/>
</dbReference>
<gene>
    <name evidence="3" type="ORF">V6U78_02025</name>
</gene>
<protein>
    <submittedName>
        <fullName evidence="3">Cbb3-type cytochrome c oxidase subunit 3</fullName>
    </submittedName>
</protein>
<keyword evidence="2" id="KW-1133">Transmembrane helix</keyword>
<name>A0ABW8PVA5_9GAMM</name>
<dbReference type="InterPro" id="IPR008621">
    <property type="entry name" value="Cbb3-typ_cyt_oxidase_comp"/>
</dbReference>
<evidence type="ECO:0000256" key="1">
    <source>
        <dbReference type="SAM" id="MobiDB-lite"/>
    </source>
</evidence>
<feature type="transmembrane region" description="Helical" evidence="2">
    <location>
        <begin position="6"/>
        <end position="26"/>
    </location>
</feature>